<evidence type="ECO:0000313" key="4">
    <source>
        <dbReference type="Proteomes" id="UP000609064"/>
    </source>
</evidence>
<dbReference type="EMBL" id="BMKK01000002">
    <property type="protein sequence ID" value="GGD49628.1"/>
    <property type="molecule type" value="Genomic_DNA"/>
</dbReference>
<keyword evidence="1" id="KW-0732">Signal</keyword>
<dbReference type="Gene3D" id="2.60.40.10">
    <property type="entry name" value="Immunoglobulins"/>
    <property type="match status" value="3"/>
</dbReference>
<comment type="caution">
    <text evidence="3">The sequence shown here is derived from an EMBL/GenBank/DDBJ whole genome shotgun (WGS) entry which is preliminary data.</text>
</comment>
<dbReference type="RefSeq" id="WP_188765148.1">
    <property type="nucleotide sequence ID" value="NZ_BMKK01000002.1"/>
</dbReference>
<dbReference type="PROSITE" id="PS50853">
    <property type="entry name" value="FN3"/>
    <property type="match status" value="1"/>
</dbReference>
<dbReference type="SMART" id="SM00060">
    <property type="entry name" value="FN3"/>
    <property type="match status" value="3"/>
</dbReference>
<proteinExistence type="predicted"/>
<reference evidence="3" key="2">
    <citation type="submission" date="2020-09" db="EMBL/GenBank/DDBJ databases">
        <authorList>
            <person name="Sun Q."/>
            <person name="Zhou Y."/>
        </authorList>
    </citation>
    <scope>NUCLEOTIDE SEQUENCE</scope>
    <source>
        <strain evidence="3">CGMCC 1.15958</strain>
    </source>
</reference>
<name>A0A916YKH3_9BACT</name>
<evidence type="ECO:0000256" key="1">
    <source>
        <dbReference type="SAM" id="SignalP"/>
    </source>
</evidence>
<accession>A0A916YKH3</accession>
<reference evidence="3" key="1">
    <citation type="journal article" date="2014" name="Int. J. Syst. Evol. Microbiol.">
        <title>Complete genome sequence of Corynebacterium casei LMG S-19264T (=DSM 44701T), isolated from a smear-ripened cheese.</title>
        <authorList>
            <consortium name="US DOE Joint Genome Institute (JGI-PGF)"/>
            <person name="Walter F."/>
            <person name="Albersmeier A."/>
            <person name="Kalinowski J."/>
            <person name="Ruckert C."/>
        </authorList>
    </citation>
    <scope>NUCLEOTIDE SEQUENCE</scope>
    <source>
        <strain evidence="3">CGMCC 1.15958</strain>
    </source>
</reference>
<evidence type="ECO:0000259" key="2">
    <source>
        <dbReference type="PROSITE" id="PS50853"/>
    </source>
</evidence>
<organism evidence="3 4">
    <name type="scientific">Emticicia aquatilis</name>
    <dbReference type="NCBI Taxonomy" id="1537369"/>
    <lineage>
        <taxon>Bacteria</taxon>
        <taxon>Pseudomonadati</taxon>
        <taxon>Bacteroidota</taxon>
        <taxon>Cytophagia</taxon>
        <taxon>Cytophagales</taxon>
        <taxon>Leadbetterellaceae</taxon>
        <taxon>Emticicia</taxon>
    </lineage>
</organism>
<feature type="domain" description="Fibronectin type-III" evidence="2">
    <location>
        <begin position="369"/>
        <end position="466"/>
    </location>
</feature>
<feature type="signal peptide" evidence="1">
    <location>
        <begin position="1"/>
        <end position="19"/>
    </location>
</feature>
<keyword evidence="4" id="KW-1185">Reference proteome</keyword>
<dbReference type="SUPFAM" id="SSF49265">
    <property type="entry name" value="Fibronectin type III"/>
    <property type="match status" value="2"/>
</dbReference>
<dbReference type="InterPro" id="IPR003961">
    <property type="entry name" value="FN3_dom"/>
</dbReference>
<dbReference type="InterPro" id="IPR013783">
    <property type="entry name" value="Ig-like_fold"/>
</dbReference>
<sequence length="660" mass="76309">MKSIQYIMICLLFSANVFAQKTQNPFRITNTPNGIFIEFGQKTLIGKNFELLRKASNETTYKSIAKINAPTSIEEVKRKIFQASEVFVEGSRPTDKDLDKFWASYQAQKPNILSLVSVVPQFEYIFGLAYLDKDVRPNTKYQYQLTDGRNILFTSANAVVYLKQKYFPRLQELGQTTTDKAINFEFAYPKQLFMLTKFEVKRKLFTSKSNEYQTIKPAISLPSDKKKESIILSDTTLTTYAQFDYQVHLSDIFGNKDTTTYNFEGNNIPTQLIPEITNIKIEPAKDRRAFVLTWNLTQKDFVQNIALFRSRDFDKNFESIARFNKTDEIYTDGIEVANELYFYYFEVTDIFGNKRKTIKYQKVYEGSYIPTPPSNLTSKLTPQGIELSWQATDPNSRGFYVFRKEGIKSDFMQISPIILSKNGTGKYTDTTKLDTESTYFYSIRAESDTYEKSTFSDTVSYRPQGNQVRNQLKAPVDLNLTFRDGKAMITWENLNIENPQVLGYQVLRKSESEKDFKIITPKGLSFVHNYYVDSSFFSENKYQYVIVSLDAQNHSSNQSRVLSLDLTGKFLMTPDEIGFERKDKSILLKWTEIDESRIKNIKIYRSEDEGVSKLIATLDKNQRKFTDNNVVKGKIYIYQIATVDLSGKEGNRSEPILINN</sequence>
<feature type="chain" id="PRO_5037024246" description="Fibronectin type-III domain-containing protein" evidence="1">
    <location>
        <begin position="20"/>
        <end position="660"/>
    </location>
</feature>
<gene>
    <name evidence="3" type="ORF">GCM10011514_12240</name>
</gene>
<protein>
    <recommendedName>
        <fullName evidence="2">Fibronectin type-III domain-containing protein</fullName>
    </recommendedName>
</protein>
<dbReference type="InterPro" id="IPR036116">
    <property type="entry name" value="FN3_sf"/>
</dbReference>
<dbReference type="AlphaFoldDB" id="A0A916YKH3"/>
<evidence type="ECO:0000313" key="3">
    <source>
        <dbReference type="EMBL" id="GGD49628.1"/>
    </source>
</evidence>
<dbReference type="Proteomes" id="UP000609064">
    <property type="component" value="Unassembled WGS sequence"/>
</dbReference>